<dbReference type="GO" id="GO:0005789">
    <property type="term" value="C:endoplasmic reticulum membrane"/>
    <property type="evidence" value="ECO:0007669"/>
    <property type="project" value="UniProtKB-SubCell"/>
</dbReference>
<keyword evidence="11" id="KW-0408">Iron</keyword>
<dbReference type="PRINTS" id="PR01683">
    <property type="entry name" value="EP450ICYP1A"/>
</dbReference>
<evidence type="ECO:0000256" key="6">
    <source>
        <dbReference type="ARBA" id="ARBA00022617"/>
    </source>
</evidence>
<keyword evidence="6" id="KW-0349">Heme</keyword>
<dbReference type="Gene3D" id="1.10.630.10">
    <property type="entry name" value="Cytochrome P450"/>
    <property type="match status" value="1"/>
</dbReference>
<evidence type="ECO:0000256" key="9">
    <source>
        <dbReference type="ARBA" id="ARBA00022848"/>
    </source>
</evidence>
<protein>
    <submittedName>
        <fullName evidence="15">Cytochrome P450-like protein 20</fullName>
    </submittedName>
</protein>
<dbReference type="InterPro" id="IPR008066">
    <property type="entry name" value="Cyt_P450_E_grp-I_CYP1"/>
</dbReference>
<comment type="function">
    <text evidence="2">May be involved in the metabolism of insect hormones and in the breakdown of synthetic insecticides.</text>
</comment>
<dbReference type="PANTHER" id="PTHR24300">
    <property type="entry name" value="CYTOCHROME P450 508A4-RELATED"/>
    <property type="match status" value="1"/>
</dbReference>
<dbReference type="GO" id="GO:0006082">
    <property type="term" value="P:organic acid metabolic process"/>
    <property type="evidence" value="ECO:0007669"/>
    <property type="project" value="TreeGrafter"/>
</dbReference>
<dbReference type="STRING" id="299467.A0A443SFZ6"/>
<gene>
    <name evidence="15" type="ORF">B4U80_08292</name>
</gene>
<dbReference type="EMBL" id="NCKV01002757">
    <property type="protein sequence ID" value="RWS26441.1"/>
    <property type="molecule type" value="Genomic_DNA"/>
</dbReference>
<evidence type="ECO:0000256" key="14">
    <source>
        <dbReference type="SAM" id="Phobius"/>
    </source>
</evidence>
<dbReference type="GO" id="GO:0016712">
    <property type="term" value="F:oxidoreductase activity, acting on paired donors, with incorporation or reduction of molecular oxygen, reduced flavin or flavoprotein as one donor, and incorporation of one atom of oxygen"/>
    <property type="evidence" value="ECO:0007669"/>
    <property type="project" value="InterPro"/>
</dbReference>
<dbReference type="GO" id="GO:0020037">
    <property type="term" value="F:heme binding"/>
    <property type="evidence" value="ECO:0007669"/>
    <property type="project" value="InterPro"/>
</dbReference>
<evidence type="ECO:0000256" key="3">
    <source>
        <dbReference type="ARBA" id="ARBA00004174"/>
    </source>
</evidence>
<dbReference type="AlphaFoldDB" id="A0A443SFZ6"/>
<dbReference type="FunFam" id="1.10.630.10:FF:000238">
    <property type="entry name" value="Cytochrome P450 2A6"/>
    <property type="match status" value="1"/>
</dbReference>
<evidence type="ECO:0000256" key="12">
    <source>
        <dbReference type="ARBA" id="ARBA00023033"/>
    </source>
</evidence>
<dbReference type="InterPro" id="IPR036396">
    <property type="entry name" value="Cyt_P450_sf"/>
</dbReference>
<comment type="subcellular location">
    <subcellularLocation>
        <location evidence="4">Endoplasmic reticulum membrane</location>
        <topology evidence="4">Peripheral membrane protein</topology>
    </subcellularLocation>
    <subcellularLocation>
        <location evidence="3">Microsome membrane</location>
        <topology evidence="3">Peripheral membrane protein</topology>
    </subcellularLocation>
</comment>
<reference evidence="15 16" key="1">
    <citation type="journal article" date="2018" name="Gigascience">
        <title>Genomes of trombidid mites reveal novel predicted allergens and laterally-transferred genes associated with secondary metabolism.</title>
        <authorList>
            <person name="Dong X."/>
            <person name="Chaisiri K."/>
            <person name="Xia D."/>
            <person name="Armstrong S.D."/>
            <person name="Fang Y."/>
            <person name="Donnelly M.J."/>
            <person name="Kadowaki T."/>
            <person name="McGarry J.W."/>
            <person name="Darby A.C."/>
            <person name="Makepeace B.L."/>
        </authorList>
    </citation>
    <scope>NUCLEOTIDE SEQUENCE [LARGE SCALE GENOMIC DNA]</scope>
    <source>
        <strain evidence="15">UoL-UT</strain>
    </source>
</reference>
<dbReference type="InterPro" id="IPR002401">
    <property type="entry name" value="Cyt_P450_E_grp-I"/>
</dbReference>
<name>A0A443SFZ6_9ACAR</name>
<dbReference type="GO" id="GO:0008395">
    <property type="term" value="F:steroid hydroxylase activity"/>
    <property type="evidence" value="ECO:0007669"/>
    <property type="project" value="TreeGrafter"/>
</dbReference>
<dbReference type="InterPro" id="IPR050182">
    <property type="entry name" value="Cytochrome_P450_fam2"/>
</dbReference>
<evidence type="ECO:0000256" key="8">
    <source>
        <dbReference type="ARBA" id="ARBA00022824"/>
    </source>
</evidence>
<evidence type="ECO:0000256" key="11">
    <source>
        <dbReference type="ARBA" id="ARBA00023004"/>
    </source>
</evidence>
<dbReference type="Proteomes" id="UP000288716">
    <property type="component" value="Unassembled WGS sequence"/>
</dbReference>
<organism evidence="15 16">
    <name type="scientific">Leptotrombidium deliense</name>
    <dbReference type="NCBI Taxonomy" id="299467"/>
    <lineage>
        <taxon>Eukaryota</taxon>
        <taxon>Metazoa</taxon>
        <taxon>Ecdysozoa</taxon>
        <taxon>Arthropoda</taxon>
        <taxon>Chelicerata</taxon>
        <taxon>Arachnida</taxon>
        <taxon>Acari</taxon>
        <taxon>Acariformes</taxon>
        <taxon>Trombidiformes</taxon>
        <taxon>Prostigmata</taxon>
        <taxon>Anystina</taxon>
        <taxon>Parasitengona</taxon>
        <taxon>Trombiculoidea</taxon>
        <taxon>Trombiculidae</taxon>
        <taxon>Leptotrombidium</taxon>
    </lineage>
</organism>
<evidence type="ECO:0000256" key="10">
    <source>
        <dbReference type="ARBA" id="ARBA00023002"/>
    </source>
</evidence>
<evidence type="ECO:0000256" key="1">
    <source>
        <dbReference type="ARBA" id="ARBA00001971"/>
    </source>
</evidence>
<keyword evidence="7" id="KW-0479">Metal-binding</keyword>
<evidence type="ECO:0000256" key="2">
    <source>
        <dbReference type="ARBA" id="ARBA00003690"/>
    </source>
</evidence>
<keyword evidence="16" id="KW-1185">Reference proteome</keyword>
<keyword evidence="8" id="KW-0256">Endoplasmic reticulum</keyword>
<keyword evidence="13 14" id="KW-0472">Membrane</keyword>
<evidence type="ECO:0000256" key="13">
    <source>
        <dbReference type="ARBA" id="ARBA00023136"/>
    </source>
</evidence>
<dbReference type="VEuPathDB" id="VectorBase:LDEU005599"/>
<keyword evidence="14" id="KW-0812">Transmembrane</keyword>
<dbReference type="InterPro" id="IPR001128">
    <property type="entry name" value="Cyt_P450"/>
</dbReference>
<dbReference type="PRINTS" id="PR00463">
    <property type="entry name" value="EP450I"/>
</dbReference>
<dbReference type="OrthoDB" id="1055148at2759"/>
<proteinExistence type="inferred from homology"/>
<dbReference type="PRINTS" id="PR00385">
    <property type="entry name" value="P450"/>
</dbReference>
<feature type="transmembrane region" description="Helical" evidence="14">
    <location>
        <begin position="12"/>
        <end position="30"/>
    </location>
</feature>
<evidence type="ECO:0000313" key="15">
    <source>
        <dbReference type="EMBL" id="RWS26441.1"/>
    </source>
</evidence>
<keyword evidence="14" id="KW-1133">Transmembrane helix</keyword>
<accession>A0A443SFZ6</accession>
<sequence>MHSEFCDLLLSFTRLALIFFIILFVLRFWCRTHTFLPLPPGPFSIPLLGFLPFVGKDFHLTLTELAKSYGSVYQIFLGSRRVVIINDFRLVREAFRKPIFSGRPDTEVTKILQGYGIVHSDGDLWNEQRTFLHKVLRQIGVKQIMQNNNAIEHKINIQVKEFLNSLETFERKSCRIRPFIACAVSNVIGSLLISLTLKNEEDENFRKLLELIDEGFKHVTVAMPVNFIPILRYIPIVNSAVQKIKQNREQTGEYFKNLVENHRKTLDPSNLRDICDAYLVQQEKVQNNGKKSYFSEEQLIQIMNDMFSAGMETVTSTLEWAILFLMLNPEAQKNIQKEIDNIVGNDRLPTLADMANMPYTEATIYEVLRRSNVIALGIAHLTLQ</sequence>
<comment type="cofactor">
    <cofactor evidence="1">
        <name>heme</name>
        <dbReference type="ChEBI" id="CHEBI:30413"/>
    </cofactor>
</comment>
<keyword evidence="9" id="KW-0492">Microsome</keyword>
<keyword evidence="10" id="KW-0560">Oxidoreductase</keyword>
<dbReference type="GO" id="GO:0005506">
    <property type="term" value="F:iron ion binding"/>
    <property type="evidence" value="ECO:0007669"/>
    <property type="project" value="InterPro"/>
</dbReference>
<evidence type="ECO:0000313" key="16">
    <source>
        <dbReference type="Proteomes" id="UP000288716"/>
    </source>
</evidence>
<dbReference type="PANTHER" id="PTHR24300:SF403">
    <property type="entry name" value="CYTOCHROME P450 306A1"/>
    <property type="match status" value="1"/>
</dbReference>
<dbReference type="Pfam" id="PF00067">
    <property type="entry name" value="p450"/>
    <property type="match status" value="1"/>
</dbReference>
<evidence type="ECO:0000256" key="7">
    <source>
        <dbReference type="ARBA" id="ARBA00022723"/>
    </source>
</evidence>
<dbReference type="SUPFAM" id="SSF48264">
    <property type="entry name" value="Cytochrome P450"/>
    <property type="match status" value="1"/>
</dbReference>
<evidence type="ECO:0000256" key="5">
    <source>
        <dbReference type="ARBA" id="ARBA00010617"/>
    </source>
</evidence>
<comment type="similarity">
    <text evidence="5">Belongs to the cytochrome P450 family.</text>
</comment>
<keyword evidence="12" id="KW-0503">Monooxygenase</keyword>
<comment type="caution">
    <text evidence="15">The sequence shown here is derived from an EMBL/GenBank/DDBJ whole genome shotgun (WGS) entry which is preliminary data.</text>
</comment>
<dbReference type="GO" id="GO:0006805">
    <property type="term" value="P:xenobiotic metabolic process"/>
    <property type="evidence" value="ECO:0007669"/>
    <property type="project" value="TreeGrafter"/>
</dbReference>
<evidence type="ECO:0000256" key="4">
    <source>
        <dbReference type="ARBA" id="ARBA00004406"/>
    </source>
</evidence>